<dbReference type="RefSeq" id="WP_377188035.1">
    <property type="nucleotide sequence ID" value="NZ_JBHUOG010000002.1"/>
</dbReference>
<organism evidence="2 3">
    <name type="scientific">Promicromonospora vindobonensis</name>
    <dbReference type="NCBI Taxonomy" id="195748"/>
    <lineage>
        <taxon>Bacteria</taxon>
        <taxon>Bacillati</taxon>
        <taxon>Actinomycetota</taxon>
        <taxon>Actinomycetes</taxon>
        <taxon>Micrococcales</taxon>
        <taxon>Promicromonosporaceae</taxon>
        <taxon>Promicromonospora</taxon>
    </lineage>
</organism>
<dbReference type="CDD" id="cd01983">
    <property type="entry name" value="SIMIBI"/>
    <property type="match status" value="1"/>
</dbReference>
<dbReference type="EMBL" id="JBHUOG010000002">
    <property type="protein sequence ID" value="MFD2796444.1"/>
    <property type="molecule type" value="Genomic_DNA"/>
</dbReference>
<dbReference type="Pfam" id="PF18155">
    <property type="entry name" value="pPIWI_RE_Z"/>
    <property type="match status" value="1"/>
</dbReference>
<sequence>MRDVQRIRTKITDDVVAAVGRDGLGMEPHDFFDVEVALFTLVTVAPGQISDGVPALLDGHGSIRTLGNRAALDAKVRISNARLVVGKPVSPYRWAKDLAAYRDLPQRVRGFKIDEDGVVTRHEACSVAVGRFTVLEDLLTKPLPFALTRNKVAGAGRYKIASTTRRLSVDIRTDLPFPVARASYPDDERRPRGPLTVTWADLEATAKNMDHADALAGRVSNDWLGRMQRSAVKVRGLDHTFSKATDVTVDGVLHMAGMVSAGKTTLIQVLAIWAAQNGYRTTVVLGDNSAVLDMVADLNHYVAGAAAPVLGQSGRERHLKALHKRKPPATGELVPQDRESFEWTSTACALAALVDTDKPLGVSEAPCESLIEYDEKKDDGSKRAWHQGPKMLCPLWHGCQRHEASRSLVDAPIWVATHWGLTYSRLPAAMSKQQMRYLEAAWRRSDLFVVDEADRVQTGLDGTFSRSQPLFGRGRDAWVDQISTDVTTHLRNTARGERKHLDVRNFTGDMHRAQGLGDILYNLMQRDAQSGGVNLNAWMGPEYFTSWTLSARLCSDLTGYDPRKDDPTEPTGPPPSYEVLRAGFNAYIDTPHAEADGHEDPIASSLAELNHFLLVETDEERRSAGFRTWVEGLDKLPGLEAGGVVLGDARTVAMRVELCMVAALFSHYLNQMLYGWPTVARLLELDGDAYQQSPRDLRPLIPESPMGTVLGFQYVAPQRTDGDAAGELHFFEATGIGRALLLELPNLFPAEGRGPNVILLSGTSWAGTSPRYHIDHQVDAILEPEASILAGIEQSEFEVLLQRSNPSQRLLRVSGVPGPARLDLLRQLVGCLLRPHSTGKSQIEQVIDQLPEKRKKILLLVGSYAEAQVVHAAVEQHSTLRARYLVSDSSADDAWLTNAAGRLPRGDVATFGQSDDDVLIAPLLAVERGHNILNSDRVAAIGAAFFLVRPHPSPQDIGWVTQSLNHRAMQRRTKDVFHESFGPNRLAMHSRDRRRRDQGMWRGLLQTEIVYSRLYDKPRVREALIWTQIVTMWQVIGRLVRGGQPARIYFCDAAFTPGAERGRKDTAATSILLGMREALGKYCSESSTERDRHLVTDLYGPLYRALTNMKGI</sequence>
<dbReference type="SUPFAM" id="SSF52540">
    <property type="entry name" value="P-loop containing nucleoside triphosphate hydrolases"/>
    <property type="match status" value="1"/>
</dbReference>
<dbReference type="InterPro" id="IPR055254">
    <property type="entry name" value="pPIWI_RE_Z"/>
</dbReference>
<dbReference type="Proteomes" id="UP001597479">
    <property type="component" value="Unassembled WGS sequence"/>
</dbReference>
<evidence type="ECO:0000313" key="3">
    <source>
        <dbReference type="Proteomes" id="UP001597479"/>
    </source>
</evidence>
<comment type="caution">
    <text evidence="2">The sequence shown here is derived from an EMBL/GenBank/DDBJ whole genome shotgun (WGS) entry which is preliminary data.</text>
</comment>
<evidence type="ECO:0000259" key="1">
    <source>
        <dbReference type="Pfam" id="PF18155"/>
    </source>
</evidence>
<gene>
    <name evidence="2" type="ORF">ACFS27_22980</name>
</gene>
<feature type="domain" description="pPIWI-RE three-gene island" evidence="1">
    <location>
        <begin position="26"/>
        <end position="180"/>
    </location>
</feature>
<dbReference type="InterPro" id="IPR027417">
    <property type="entry name" value="P-loop_NTPase"/>
</dbReference>
<name>A0ABW5VZ12_9MICO</name>
<proteinExistence type="predicted"/>
<reference evidence="3" key="1">
    <citation type="journal article" date="2019" name="Int. J. Syst. Evol. Microbiol.">
        <title>The Global Catalogue of Microorganisms (GCM) 10K type strain sequencing project: providing services to taxonomists for standard genome sequencing and annotation.</title>
        <authorList>
            <consortium name="The Broad Institute Genomics Platform"/>
            <consortium name="The Broad Institute Genome Sequencing Center for Infectious Disease"/>
            <person name="Wu L."/>
            <person name="Ma J."/>
        </authorList>
    </citation>
    <scope>NUCLEOTIDE SEQUENCE [LARGE SCALE GENOMIC DNA]</scope>
    <source>
        <strain evidence="3">CCM 7044</strain>
    </source>
</reference>
<protein>
    <recommendedName>
        <fullName evidence="1">pPIWI-RE three-gene island domain-containing protein</fullName>
    </recommendedName>
</protein>
<evidence type="ECO:0000313" key="2">
    <source>
        <dbReference type="EMBL" id="MFD2796444.1"/>
    </source>
</evidence>
<accession>A0ABW5VZ12</accession>
<keyword evidence="3" id="KW-1185">Reference proteome</keyword>